<evidence type="ECO:0008006" key="3">
    <source>
        <dbReference type="Google" id="ProtNLM"/>
    </source>
</evidence>
<organism evidence="1 2">
    <name type="scientific">Lactococcus lactis subsp. cremoris</name>
    <name type="common">Streptococcus cremoris</name>
    <dbReference type="NCBI Taxonomy" id="1359"/>
    <lineage>
        <taxon>Bacteria</taxon>
        <taxon>Bacillati</taxon>
        <taxon>Bacillota</taxon>
        <taxon>Bacilli</taxon>
        <taxon>Lactobacillales</taxon>
        <taxon>Streptococcaceae</taxon>
        <taxon>Lactococcus</taxon>
    </lineage>
</organism>
<dbReference type="EMBL" id="AP024222">
    <property type="protein sequence ID" value="BCO07167.1"/>
    <property type="molecule type" value="Genomic_DNA"/>
</dbReference>
<dbReference type="AlphaFoldDB" id="A0AAD1NJL7"/>
<gene>
    <name evidence="1" type="ORF">LLC_24070</name>
</gene>
<evidence type="ECO:0000313" key="2">
    <source>
        <dbReference type="Proteomes" id="UP000595253"/>
    </source>
</evidence>
<dbReference type="SUPFAM" id="SSF47413">
    <property type="entry name" value="lambda repressor-like DNA-binding domains"/>
    <property type="match status" value="1"/>
</dbReference>
<proteinExistence type="predicted"/>
<sequence length="63" mass="7256">MKIWTNEQAKSLRERRAGMKLTQIETCKLIGIGEKTLRSLETGPCQVKQSIYIKVLEFISRVC</sequence>
<accession>A0AAD1NJL7</accession>
<evidence type="ECO:0000313" key="1">
    <source>
        <dbReference type="EMBL" id="BCO07167.1"/>
    </source>
</evidence>
<dbReference type="GO" id="GO:0003677">
    <property type="term" value="F:DNA binding"/>
    <property type="evidence" value="ECO:0007669"/>
    <property type="project" value="InterPro"/>
</dbReference>
<reference evidence="1 2" key="1">
    <citation type="submission" date="2020-12" db="EMBL/GenBank/DDBJ databases">
        <title>Complete genome sequence of lactococcus lactis subsp. cremoris strain EPSC and strain G3-2.</title>
        <authorList>
            <person name="Kita K."/>
            <person name="Ishikawa S."/>
        </authorList>
    </citation>
    <scope>NUCLEOTIDE SEQUENCE [LARGE SCALE GENOMIC DNA]</scope>
    <source>
        <strain evidence="1 2">EPSC</strain>
    </source>
</reference>
<dbReference type="Gene3D" id="1.10.260.40">
    <property type="entry name" value="lambda repressor-like DNA-binding domains"/>
    <property type="match status" value="1"/>
</dbReference>
<protein>
    <recommendedName>
        <fullName evidence="3">HTH cro/C1-type domain-containing protein</fullName>
    </recommendedName>
</protein>
<dbReference type="Proteomes" id="UP000595253">
    <property type="component" value="Chromosome"/>
</dbReference>
<name>A0AAD1NJL7_LACLC</name>
<dbReference type="InterPro" id="IPR010982">
    <property type="entry name" value="Lambda_DNA-bd_dom_sf"/>
</dbReference>